<organism evidence="1">
    <name type="scientific">Mus musculus</name>
    <name type="common">Mouse</name>
    <dbReference type="NCBI Taxonomy" id="10090"/>
    <lineage>
        <taxon>Eukaryota</taxon>
        <taxon>Metazoa</taxon>
        <taxon>Chordata</taxon>
        <taxon>Craniata</taxon>
        <taxon>Vertebrata</taxon>
        <taxon>Euteleostomi</taxon>
        <taxon>Mammalia</taxon>
        <taxon>Eutheria</taxon>
        <taxon>Euarchontoglires</taxon>
        <taxon>Glires</taxon>
        <taxon>Rodentia</taxon>
        <taxon>Myomorpha</taxon>
        <taxon>Muroidea</taxon>
        <taxon>Muridae</taxon>
        <taxon>Murinae</taxon>
        <taxon>Mus</taxon>
        <taxon>Mus</taxon>
    </lineage>
</organism>
<reference evidence="1" key="5">
    <citation type="journal article" date="2002" name="Nature">
        <title>Analysis of the mouse transcriptome based on functional annotation of 60,770 full-length cDNAs.</title>
        <authorList>
            <consortium name="The FANTOM Consortium and the RIKEN Genome Exploration Research Group Phase I and II Team"/>
        </authorList>
    </citation>
    <scope>NUCLEOTIDE SEQUENCE</scope>
    <source>
        <strain evidence="1">NOD</strain>
        <tissue evidence="1">Activated spleen</tissue>
    </source>
</reference>
<accession>Q3TZU8</accession>
<reference evidence="1" key="1">
    <citation type="journal article" date="1999" name="Methods Enzymol.">
        <title>High-efficiency full-length cDNA cloning.</title>
        <authorList>
            <person name="Carninci P."/>
            <person name="Hayashizaki Y."/>
        </authorList>
    </citation>
    <scope>NUCLEOTIDE SEQUENCE</scope>
    <source>
        <strain evidence="1">NOD</strain>
        <tissue evidence="1">Activated spleen</tissue>
    </source>
</reference>
<reference evidence="1" key="3">
    <citation type="journal article" date="2000" name="Genome Res.">
        <title>RIKEN integrated sequence analysis (RISA) system--384-format sequencing pipeline with 384 multicapillary sequencer.</title>
        <authorList>
            <person name="Shibata K."/>
            <person name="Itoh M."/>
            <person name="Aizawa K."/>
            <person name="Nagaoka S."/>
            <person name="Sasaki N."/>
            <person name="Carninci P."/>
            <person name="Konno H."/>
            <person name="Akiyama J."/>
            <person name="Nishi K."/>
            <person name="Kitsunai T."/>
            <person name="Tashiro H."/>
            <person name="Itoh M."/>
            <person name="Sumi N."/>
            <person name="Ishii Y."/>
            <person name="Nakamura S."/>
            <person name="Hazama M."/>
            <person name="Nishine T."/>
            <person name="Harada A."/>
            <person name="Yamamoto R."/>
            <person name="Matsumoto H."/>
            <person name="Sakaguchi S."/>
            <person name="Ikegami T."/>
            <person name="Kashiwagi K."/>
            <person name="Fujiwake S."/>
            <person name="Inoue K."/>
            <person name="Togawa Y."/>
            <person name="Izawa M."/>
            <person name="Ohara E."/>
            <person name="Watahiki M."/>
            <person name="Yoneda Y."/>
            <person name="Ishikawa T."/>
            <person name="Ozawa K."/>
            <person name="Tanaka T."/>
            <person name="Matsuura S."/>
            <person name="Kawai J."/>
            <person name="Okazaki Y."/>
            <person name="Muramatsu M."/>
            <person name="Inoue Y."/>
            <person name="Kira A."/>
            <person name="Hayashizaki Y."/>
        </authorList>
    </citation>
    <scope>NUCLEOTIDE SEQUENCE</scope>
    <source>
        <strain evidence="1">NOD</strain>
        <tissue evidence="1">Activated spleen</tissue>
    </source>
</reference>
<evidence type="ECO:0000313" key="1">
    <source>
        <dbReference type="EMBL" id="BAE34109.1"/>
    </source>
</evidence>
<reference evidence="1" key="8">
    <citation type="journal article" date="2005" name="Science">
        <title>Antisense Transcription in the Mammalian Transcriptome.</title>
        <authorList>
            <consortium name="RIKEN Genome Exploration Research Group and Genome Science Group (Genome Network Project Core Group) and the FANTOM Consortium"/>
        </authorList>
    </citation>
    <scope>NUCLEOTIDE SEQUENCE</scope>
    <source>
        <strain evidence="1">NOD</strain>
        <tissue evidence="1">Activated spleen</tissue>
    </source>
</reference>
<reference evidence="1" key="6">
    <citation type="submission" date="2004-03" db="EMBL/GenBank/DDBJ databases">
        <authorList>
            <person name="Arakawa T."/>
            <person name="Carninci P."/>
            <person name="Fukuda S."/>
            <person name="Hashizume W."/>
            <person name="Hayashida K."/>
            <person name="Hori F."/>
            <person name="Iida J."/>
            <person name="Imamura K."/>
            <person name="Imotani K."/>
            <person name="Itoh M."/>
            <person name="Kanagawa S."/>
            <person name="Kawai J."/>
            <person name="Kojima M."/>
            <person name="Konno H."/>
            <person name="Murata M."/>
            <person name="Nakamura M."/>
            <person name="Ninomiya N."/>
            <person name="Nishiyori H."/>
            <person name="Nomura K."/>
            <person name="Ohno M."/>
            <person name="Sakazume N."/>
            <person name="Sano H."/>
            <person name="Sasaki D."/>
            <person name="Shibata K."/>
            <person name="Shiraki T."/>
            <person name="Tagami M."/>
            <person name="Tagami Y."/>
            <person name="Waki K."/>
            <person name="Watahiki A."/>
            <person name="Muramatsu M."/>
            <person name="Hayashizaki Y."/>
        </authorList>
    </citation>
    <scope>NUCLEOTIDE SEQUENCE</scope>
    <source>
        <strain evidence="1">NOD</strain>
        <tissue evidence="1">Activated spleen</tissue>
    </source>
</reference>
<dbReference type="EMBL" id="AK157515">
    <property type="protein sequence ID" value="BAE34109.1"/>
    <property type="molecule type" value="mRNA"/>
</dbReference>
<proteinExistence type="evidence at transcript level"/>
<reference evidence="1" key="4">
    <citation type="journal article" date="2001" name="Nature">
        <title>Functional annotation of a full-length mouse cDNA collection.</title>
        <authorList>
            <consortium name="The RIKEN Genome Exploration Research Group Phase II Team and the FANTOM Consortium"/>
        </authorList>
    </citation>
    <scope>NUCLEOTIDE SEQUENCE</scope>
    <source>
        <strain evidence="1">NOD</strain>
        <tissue evidence="1">Activated spleen</tissue>
    </source>
</reference>
<dbReference type="AlphaFoldDB" id="Q3TZU8"/>
<reference evidence="1" key="2">
    <citation type="journal article" date="2000" name="Genome Res.">
        <title>Normalization and subtraction of cap-trapper-selected cDNAs to prepare full-length cDNA libraries for rapid discovery of new genes.</title>
        <authorList>
            <person name="Carninci P."/>
            <person name="Shibata Y."/>
            <person name="Hayatsu N."/>
            <person name="Sugahara Y."/>
            <person name="Shibata K."/>
            <person name="Itoh M."/>
            <person name="Konno H."/>
            <person name="Okazaki Y."/>
            <person name="Muramatsu M."/>
            <person name="Hayashizaki Y."/>
        </authorList>
    </citation>
    <scope>NUCLEOTIDE SEQUENCE</scope>
    <source>
        <strain evidence="1">NOD</strain>
        <tissue evidence="1">Activated spleen</tissue>
    </source>
</reference>
<reference evidence="1" key="7">
    <citation type="journal article" date="2005" name="Science">
        <title>The Transcriptional Landscape of the Mammalian Genome.</title>
        <authorList>
            <consortium name="The FANTOM Consortium"/>
            <consortium name="Riken Genome Exploration Research Group and Genome Science Group (Genome Network Project Core Group)"/>
        </authorList>
    </citation>
    <scope>NUCLEOTIDE SEQUENCE</scope>
    <source>
        <strain evidence="1">NOD</strain>
        <tissue evidence="1">Activated spleen</tissue>
    </source>
</reference>
<protein>
    <submittedName>
        <fullName evidence="1">Uncharacterized protein</fullName>
    </submittedName>
</protein>
<sequence>MLFFDLGKMGDIFFAPIVTNGHLLSRLIGSQRYWKKYISLSLLIDLCVRVCVCVCVCECVSVCELHIMHSNPTNFLVLPPLPSILVTFPNILPWKLRCVTLCHTSTTSPYLRVSSSSLALLAVGYNKLMPSRCL</sequence>
<name>Q3TZU8_MOUSE</name>